<dbReference type="InterPro" id="IPR029058">
    <property type="entry name" value="AB_hydrolase_fold"/>
</dbReference>
<evidence type="ECO:0000313" key="10">
    <source>
        <dbReference type="EMBL" id="ARN75267.1"/>
    </source>
</evidence>
<evidence type="ECO:0000256" key="8">
    <source>
        <dbReference type="PROSITE-ProRule" id="PRU00433"/>
    </source>
</evidence>
<dbReference type="STRING" id="716816.BST96_14780"/>
<dbReference type="Gene3D" id="2.140.10.10">
    <property type="entry name" value="Quinoprotein alcohol dehydrogenase-like superfamily"/>
    <property type="match status" value="1"/>
</dbReference>
<dbReference type="Pfam" id="PF01011">
    <property type="entry name" value="PQQ"/>
    <property type="match status" value="1"/>
</dbReference>
<keyword evidence="11" id="KW-1185">Reference proteome</keyword>
<dbReference type="GO" id="GO:0009055">
    <property type="term" value="F:electron transfer activity"/>
    <property type="evidence" value="ECO:0007669"/>
    <property type="project" value="InterPro"/>
</dbReference>
<organism evidence="10 11">
    <name type="scientific">Oceanicoccus sagamiensis</name>
    <dbReference type="NCBI Taxonomy" id="716816"/>
    <lineage>
        <taxon>Bacteria</taxon>
        <taxon>Pseudomonadati</taxon>
        <taxon>Pseudomonadota</taxon>
        <taxon>Gammaproteobacteria</taxon>
        <taxon>Cellvibrionales</taxon>
        <taxon>Spongiibacteraceae</taxon>
        <taxon>Oceanicoccus</taxon>
    </lineage>
</organism>
<dbReference type="InterPro" id="IPR002372">
    <property type="entry name" value="PQQ_rpt_dom"/>
</dbReference>
<dbReference type="KEGG" id="osg:BST96_14780"/>
<evidence type="ECO:0000259" key="9">
    <source>
        <dbReference type="PROSITE" id="PS51007"/>
    </source>
</evidence>
<dbReference type="GO" id="GO:0046872">
    <property type="term" value="F:metal ion binding"/>
    <property type="evidence" value="ECO:0007669"/>
    <property type="project" value="UniProtKB-KW"/>
</dbReference>
<dbReference type="SUPFAM" id="SSF50998">
    <property type="entry name" value="Quinoprotein alcohol dehydrogenase-like"/>
    <property type="match status" value="1"/>
</dbReference>
<dbReference type="InterPro" id="IPR009056">
    <property type="entry name" value="Cyt_c-like_dom"/>
</dbReference>
<name>A0A1X9NK84_9GAMM</name>
<gene>
    <name evidence="10" type="ORF">BST96_14780</name>
</gene>
<dbReference type="PANTHER" id="PTHR32303">
    <property type="entry name" value="QUINOPROTEIN ALCOHOL DEHYDROGENASE (CYTOCHROME C)"/>
    <property type="match status" value="1"/>
</dbReference>
<accession>A0A1X9NK84</accession>
<dbReference type="Pfam" id="PF13360">
    <property type="entry name" value="PQQ_2"/>
    <property type="match status" value="1"/>
</dbReference>
<dbReference type="Proteomes" id="UP000193450">
    <property type="component" value="Chromosome"/>
</dbReference>
<evidence type="ECO:0000256" key="4">
    <source>
        <dbReference type="ARBA" id="ARBA00022723"/>
    </source>
</evidence>
<dbReference type="Gene3D" id="1.10.760.10">
    <property type="entry name" value="Cytochrome c-like domain"/>
    <property type="match status" value="1"/>
</dbReference>
<comment type="similarity">
    <text evidence="2">Belongs to the bacterial PQQ dehydrogenase family.</text>
</comment>
<evidence type="ECO:0000256" key="1">
    <source>
        <dbReference type="ARBA" id="ARBA00001931"/>
    </source>
</evidence>
<dbReference type="SMART" id="SM00564">
    <property type="entry name" value="PQQ"/>
    <property type="match status" value="6"/>
</dbReference>
<evidence type="ECO:0000256" key="5">
    <source>
        <dbReference type="ARBA" id="ARBA00022729"/>
    </source>
</evidence>
<evidence type="ECO:0000256" key="3">
    <source>
        <dbReference type="ARBA" id="ARBA00022617"/>
    </source>
</evidence>
<dbReference type="PROSITE" id="PS51007">
    <property type="entry name" value="CYTC"/>
    <property type="match status" value="1"/>
</dbReference>
<reference evidence="10 11" key="1">
    <citation type="submission" date="2016-11" db="EMBL/GenBank/DDBJ databases">
        <title>Trade-off between light-utilization and light-protection in marine flavobacteria.</title>
        <authorList>
            <person name="Kumagai Y."/>
        </authorList>
    </citation>
    <scope>NUCLEOTIDE SEQUENCE [LARGE SCALE GENOMIC DNA]</scope>
    <source>
        <strain evidence="10 11">NBRC 107125</strain>
    </source>
</reference>
<dbReference type="SUPFAM" id="SSF53474">
    <property type="entry name" value="alpha/beta-Hydrolases"/>
    <property type="match status" value="1"/>
</dbReference>
<dbReference type="InterPro" id="IPR036909">
    <property type="entry name" value="Cyt_c-like_dom_sf"/>
</dbReference>
<evidence type="ECO:0000256" key="2">
    <source>
        <dbReference type="ARBA" id="ARBA00008156"/>
    </source>
</evidence>
<dbReference type="InterPro" id="IPR018391">
    <property type="entry name" value="PQQ_b-propeller_rpt"/>
</dbReference>
<dbReference type="InterPro" id="IPR011047">
    <property type="entry name" value="Quinoprotein_ADH-like_sf"/>
</dbReference>
<dbReference type="Gene3D" id="2.40.10.480">
    <property type="match status" value="2"/>
</dbReference>
<dbReference type="GO" id="GO:0020037">
    <property type="term" value="F:heme binding"/>
    <property type="evidence" value="ECO:0007669"/>
    <property type="project" value="InterPro"/>
</dbReference>
<dbReference type="EMBL" id="CP019343">
    <property type="protein sequence ID" value="ARN75267.1"/>
    <property type="molecule type" value="Genomic_DNA"/>
</dbReference>
<comment type="cofactor">
    <cofactor evidence="1">
        <name>pyrroloquinoline quinone</name>
        <dbReference type="ChEBI" id="CHEBI:58442"/>
    </cofactor>
</comment>
<keyword evidence="7 8" id="KW-0408">Iron</keyword>
<feature type="domain" description="Cytochrome c" evidence="9">
    <location>
        <begin position="81"/>
        <end position="151"/>
    </location>
</feature>
<evidence type="ECO:0000256" key="6">
    <source>
        <dbReference type="ARBA" id="ARBA00023002"/>
    </source>
</evidence>
<keyword evidence="6" id="KW-0560">Oxidoreductase</keyword>
<dbReference type="SUPFAM" id="SSF46626">
    <property type="entry name" value="Cytochrome c"/>
    <property type="match status" value="1"/>
</dbReference>
<evidence type="ECO:0000256" key="7">
    <source>
        <dbReference type="ARBA" id="ARBA00023004"/>
    </source>
</evidence>
<dbReference type="Pfam" id="PF13442">
    <property type="entry name" value="Cytochrome_CBB3"/>
    <property type="match status" value="1"/>
</dbReference>
<evidence type="ECO:0000313" key="11">
    <source>
        <dbReference type="Proteomes" id="UP000193450"/>
    </source>
</evidence>
<keyword evidence="4 8" id="KW-0479">Metal-binding</keyword>
<dbReference type="PANTHER" id="PTHR32303:SF10">
    <property type="entry name" value="OUTER MEMBRANE PROTEIN ASSEMBLY FACTOR BAMB"/>
    <property type="match status" value="1"/>
</dbReference>
<dbReference type="GO" id="GO:0016491">
    <property type="term" value="F:oxidoreductase activity"/>
    <property type="evidence" value="ECO:0007669"/>
    <property type="project" value="UniProtKB-KW"/>
</dbReference>
<dbReference type="AlphaFoldDB" id="A0A1X9NK84"/>
<keyword evidence="3 8" id="KW-0349">Heme</keyword>
<protein>
    <recommendedName>
        <fullName evidence="9">Cytochrome c domain-containing protein</fullName>
    </recommendedName>
</protein>
<keyword evidence="5" id="KW-0732">Signal</keyword>
<proteinExistence type="inferred from homology"/>
<sequence length="683" mass="74348">MKNFDSLAYAEQLTMPTLIIDAEEEELFARDKNGLVLHEAIKDRVETKYVTYPGKHYDMYRGENYRNALRDAQDWFVTHLKGNAEGASLYKEKCALCHSNPQIRAPAFSILKSMSEEKVLLAMTEGKMKQQAASLSDKQRSQLAKYLSTGVQDPRAWETTVACDAGTASKEINAAVTGWGYGLNNHRYQPEALAGLTANDLPELELAWAQGFPGTTEMRSQPVITEDTLYLGVQSSSAIYAFDLASGCLKWVHRGGPVRSALSFARMPESNTPILFYGDANGVVHVVDATDGSEVWAKKIALDDIVITGTPVLHQQKLFVPLSTSEIAKTFNSKYECCKAHGGVVALDIRTGKTLWTYETTAAAKPLGKNAVDTTIWGPSGAPIWTTPAIDAKRNRLYIGTGENYSHPATSTSDAIIALDLDTGKQQWIYQARKDDVYNMACVSYLGFPDGPNCPENYGPDFDFGASVVITQDKNGKDLLLAAQKSGDVYALDPDKNGAVVWQQKLSDGTPVGGVHWGMAVAGQQVFVPVADPDWDIQGWTYKPQPGIAALDITTGAINWRYQAERGCKIDASTYNTTAQRHSEKWPACHFLYGFSGAATAIDGAVLAGSLNGTLYAFAANDGKPLWQFPTNRSFDTLNGVQAHGGALDNAGPAVGHGYLVLQSGYSYIKQMPGNVLLVFKKK</sequence>